<reference evidence="1 2" key="1">
    <citation type="submission" date="2010-08" db="EMBL/GenBank/DDBJ databases">
        <title>Complete sequence of Gallionella capsiferriformans ES-2.</title>
        <authorList>
            <consortium name="US DOE Joint Genome Institute"/>
            <person name="Lucas S."/>
            <person name="Copeland A."/>
            <person name="Lapidus A."/>
            <person name="Cheng J.-F."/>
            <person name="Bruce D."/>
            <person name="Goodwin L."/>
            <person name="Pitluck S."/>
            <person name="Chertkov O."/>
            <person name="Davenport K.W."/>
            <person name="Detter J.C."/>
            <person name="Han C."/>
            <person name="Tapia R."/>
            <person name="Land M."/>
            <person name="Hauser L."/>
            <person name="Chang Y.-J."/>
            <person name="Jeffries C."/>
            <person name="Kyrpides N."/>
            <person name="Ivanova N."/>
            <person name="Mikhailova N."/>
            <person name="Shelobolina E.S."/>
            <person name="Picardal F."/>
            <person name="Roden E."/>
            <person name="Emerson D."/>
            <person name="Woyke T."/>
        </authorList>
    </citation>
    <scope>NUCLEOTIDE SEQUENCE [LARGE SCALE GENOMIC DNA]</scope>
    <source>
        <strain evidence="1 2">ES-2</strain>
    </source>
</reference>
<proteinExistence type="predicted"/>
<evidence type="ECO:0008006" key="3">
    <source>
        <dbReference type="Google" id="ProtNLM"/>
    </source>
</evidence>
<dbReference type="STRING" id="395494.Galf_2435"/>
<gene>
    <name evidence="1" type="ordered locus">Galf_2435</name>
</gene>
<protein>
    <recommendedName>
        <fullName evidence="3">Cellulose synthase operon protein D</fullName>
    </recommendedName>
</protein>
<name>D9SK22_GALCS</name>
<evidence type="ECO:0000313" key="2">
    <source>
        <dbReference type="Proteomes" id="UP000001235"/>
    </source>
</evidence>
<dbReference type="AlphaFoldDB" id="D9SK22"/>
<dbReference type="EMBL" id="CP002159">
    <property type="protein sequence ID" value="ADL56434.1"/>
    <property type="molecule type" value="Genomic_DNA"/>
</dbReference>
<accession>D9SK22</accession>
<dbReference type="Proteomes" id="UP000001235">
    <property type="component" value="Chromosome"/>
</dbReference>
<dbReference type="GO" id="GO:0030244">
    <property type="term" value="P:cellulose biosynthetic process"/>
    <property type="evidence" value="ECO:0007669"/>
    <property type="project" value="InterPro"/>
</dbReference>
<sequence>MNNELNLEYFVKQRCSVQWQGFLSAFASEFGQQIPVAELRVLMARLGVSMAQDIPAPVGDTIAALQESINTIWFDMDWGWVVLVEKTDGLYIEHHLSPLQAAFGESARAWSPAILEGIYGHWLAALGAGPELRISQVQAAEQEDFLLVFRFGR</sequence>
<dbReference type="RefSeq" id="WP_013294354.1">
    <property type="nucleotide sequence ID" value="NC_014394.1"/>
</dbReference>
<dbReference type="InterPro" id="IPR038470">
    <property type="entry name" value="Cellsynth_D_sf"/>
</dbReference>
<dbReference type="KEGG" id="gca:Galf_2435"/>
<organism evidence="1 2">
    <name type="scientific">Gallionella capsiferriformans (strain ES-2)</name>
    <name type="common">Gallionella ferruginea capsiferriformans (strain ES-2)</name>
    <dbReference type="NCBI Taxonomy" id="395494"/>
    <lineage>
        <taxon>Bacteria</taxon>
        <taxon>Pseudomonadati</taxon>
        <taxon>Pseudomonadota</taxon>
        <taxon>Betaproteobacteria</taxon>
        <taxon>Nitrosomonadales</taxon>
        <taxon>Gallionellaceae</taxon>
        <taxon>Gallionella</taxon>
    </lineage>
</organism>
<dbReference type="Pfam" id="PF03500">
    <property type="entry name" value="Cellsynth_D"/>
    <property type="match status" value="1"/>
</dbReference>
<keyword evidence="2" id="KW-1185">Reference proteome</keyword>
<dbReference type="Gene3D" id="3.30.70.2590">
    <property type="match status" value="1"/>
</dbReference>
<dbReference type="HOGENOM" id="CLU_131913_1_0_4"/>
<dbReference type="eggNOG" id="ENOG50330JF">
    <property type="taxonomic scope" value="Bacteria"/>
</dbReference>
<dbReference type="OrthoDB" id="8963422at2"/>
<evidence type="ECO:0000313" key="1">
    <source>
        <dbReference type="EMBL" id="ADL56434.1"/>
    </source>
</evidence>
<dbReference type="InterPro" id="IPR022798">
    <property type="entry name" value="BcsD_bac"/>
</dbReference>